<gene>
    <name evidence="8" type="ORF">P153DRAFT_301489</name>
</gene>
<dbReference type="GO" id="GO:0005737">
    <property type="term" value="C:cytoplasm"/>
    <property type="evidence" value="ECO:0007669"/>
    <property type="project" value="UniProtKB-SubCell"/>
</dbReference>
<dbReference type="PANTHER" id="PTHR28081:SF1">
    <property type="entry name" value="DAMAGE-REGULATED IMPORT FACILITATOR 1"/>
    <property type="match status" value="1"/>
</dbReference>
<dbReference type="PANTHER" id="PTHR28081">
    <property type="entry name" value="DAMAGE-REGULATED IMPORT FACILITATOR 1-RELATED"/>
    <property type="match status" value="1"/>
</dbReference>
<sequence>MCTSHTATEQHRNKRQFQSSITSFFARADFDEADDLRGDQLPTTRPQQHARATQQQHQQRDSLAPAVPGQVQTDLLSVGMRVRKSVSEGYKTQKMAVLPSLHTAFATSMFSARNTGLEVKPPRDPVEDAFHHQRELLPFCGLHKIGGYAEQPTTNIHLYAGTDSCGQRSVNMFPFPAETFTQPFSNRSSADPGYETTSLRPNPANPSKRSWQDENETLNPNFFFSVPTKFSSSDEDEPVSPMSETPPDMLPPVRLFAQPKSRRRLVGDRSVDVDMDLGSSGLVEGRMAAGCASDFEEADFLDGHEVDMAGPPQKKACHSIEQGPEQVDCNYAFYVHEKLLRSNSRFFENILEQLEGDQDRFVIVPNIKAETFPIWVKWVYTAKLFLTLEASETGQAATNLIEWSRWCDIYALGHILQDDDFKDAAIDFLINIMVVHQQIPYQLLRRIYSHSSKQSAHRKLAVDVFVKCRSRHCWGQDKEMSAAFSRDIIRCVGSFLGPGLELQSLGEAFDSKDTCKYHDHGPDKPCYKTRPAFQP</sequence>
<accession>A0A6A5ZZJ3</accession>
<evidence type="ECO:0000256" key="1">
    <source>
        <dbReference type="ARBA" id="ARBA00004123"/>
    </source>
</evidence>
<dbReference type="InterPro" id="IPR011333">
    <property type="entry name" value="SKP1/BTB/POZ_sf"/>
</dbReference>
<keyword evidence="9" id="KW-1185">Reference proteome</keyword>
<dbReference type="Gene3D" id="3.30.710.10">
    <property type="entry name" value="Potassium Channel Kv1.1, Chain A"/>
    <property type="match status" value="1"/>
</dbReference>
<dbReference type="InterPro" id="IPR013900">
    <property type="entry name" value="RNR_inhibitor"/>
</dbReference>
<dbReference type="InterPro" id="IPR000210">
    <property type="entry name" value="BTB/POZ_dom"/>
</dbReference>
<dbReference type="OrthoDB" id="4072855at2759"/>
<feature type="region of interest" description="Disordered" evidence="6">
    <location>
        <begin position="181"/>
        <end position="214"/>
    </location>
</feature>
<proteinExistence type="inferred from homology"/>
<organism evidence="8 9">
    <name type="scientific">Dothidotthia symphoricarpi CBS 119687</name>
    <dbReference type="NCBI Taxonomy" id="1392245"/>
    <lineage>
        <taxon>Eukaryota</taxon>
        <taxon>Fungi</taxon>
        <taxon>Dikarya</taxon>
        <taxon>Ascomycota</taxon>
        <taxon>Pezizomycotina</taxon>
        <taxon>Dothideomycetes</taxon>
        <taxon>Pleosporomycetidae</taxon>
        <taxon>Pleosporales</taxon>
        <taxon>Dothidotthiaceae</taxon>
        <taxon>Dothidotthia</taxon>
    </lineage>
</organism>
<dbReference type="Pfam" id="PF00651">
    <property type="entry name" value="BTB"/>
    <property type="match status" value="1"/>
</dbReference>
<feature type="compositionally biased region" description="Low complexity" evidence="6">
    <location>
        <begin position="43"/>
        <end position="57"/>
    </location>
</feature>
<evidence type="ECO:0000256" key="2">
    <source>
        <dbReference type="ARBA" id="ARBA00004496"/>
    </source>
</evidence>
<comment type="subcellular location">
    <subcellularLocation>
        <location evidence="2">Cytoplasm</location>
    </subcellularLocation>
    <subcellularLocation>
        <location evidence="1">Nucleus</location>
    </subcellularLocation>
</comment>
<dbReference type="AlphaFoldDB" id="A0A6A5ZZJ3"/>
<evidence type="ECO:0000259" key="7">
    <source>
        <dbReference type="PROSITE" id="PS50097"/>
    </source>
</evidence>
<protein>
    <recommendedName>
        <fullName evidence="7">BTB domain-containing protein</fullName>
    </recommendedName>
</protein>
<dbReference type="GO" id="GO:1990846">
    <property type="term" value="F:ribonucleoside-diphosphate reductase inhibitor activity"/>
    <property type="evidence" value="ECO:0007669"/>
    <property type="project" value="TreeGrafter"/>
</dbReference>
<dbReference type="EMBL" id="ML977518">
    <property type="protein sequence ID" value="KAF2124706.1"/>
    <property type="molecule type" value="Genomic_DNA"/>
</dbReference>
<dbReference type="SUPFAM" id="SSF54695">
    <property type="entry name" value="POZ domain"/>
    <property type="match status" value="1"/>
</dbReference>
<keyword evidence="5" id="KW-0539">Nucleus</keyword>
<evidence type="ECO:0000256" key="4">
    <source>
        <dbReference type="ARBA" id="ARBA00022490"/>
    </source>
</evidence>
<dbReference type="PROSITE" id="PS50097">
    <property type="entry name" value="BTB"/>
    <property type="match status" value="1"/>
</dbReference>
<evidence type="ECO:0000256" key="5">
    <source>
        <dbReference type="ARBA" id="ARBA00023242"/>
    </source>
</evidence>
<feature type="compositionally biased region" description="Polar residues" evidence="6">
    <location>
        <begin position="181"/>
        <end position="209"/>
    </location>
</feature>
<feature type="region of interest" description="Disordered" evidence="6">
    <location>
        <begin position="36"/>
        <end position="66"/>
    </location>
</feature>
<dbReference type="GO" id="GO:0008104">
    <property type="term" value="P:intracellular protein localization"/>
    <property type="evidence" value="ECO:0007669"/>
    <property type="project" value="TreeGrafter"/>
</dbReference>
<dbReference type="RefSeq" id="XP_033519099.1">
    <property type="nucleotide sequence ID" value="XM_033664384.1"/>
</dbReference>
<feature type="region of interest" description="Disordered" evidence="6">
    <location>
        <begin position="230"/>
        <end position="253"/>
    </location>
</feature>
<evidence type="ECO:0000256" key="3">
    <source>
        <dbReference type="ARBA" id="ARBA00005459"/>
    </source>
</evidence>
<feature type="domain" description="BTB" evidence="7">
    <location>
        <begin position="327"/>
        <end position="388"/>
    </location>
</feature>
<dbReference type="Proteomes" id="UP000799771">
    <property type="component" value="Unassembled WGS sequence"/>
</dbReference>
<name>A0A6A5ZZJ3_9PLEO</name>
<reference evidence="8" key="1">
    <citation type="journal article" date="2020" name="Stud. Mycol.">
        <title>101 Dothideomycetes genomes: a test case for predicting lifestyles and emergence of pathogens.</title>
        <authorList>
            <person name="Haridas S."/>
            <person name="Albert R."/>
            <person name="Binder M."/>
            <person name="Bloem J."/>
            <person name="Labutti K."/>
            <person name="Salamov A."/>
            <person name="Andreopoulos B."/>
            <person name="Baker S."/>
            <person name="Barry K."/>
            <person name="Bills G."/>
            <person name="Bluhm B."/>
            <person name="Cannon C."/>
            <person name="Castanera R."/>
            <person name="Culley D."/>
            <person name="Daum C."/>
            <person name="Ezra D."/>
            <person name="Gonzalez J."/>
            <person name="Henrissat B."/>
            <person name="Kuo A."/>
            <person name="Liang C."/>
            <person name="Lipzen A."/>
            <person name="Lutzoni F."/>
            <person name="Magnuson J."/>
            <person name="Mondo S."/>
            <person name="Nolan M."/>
            <person name="Ohm R."/>
            <person name="Pangilinan J."/>
            <person name="Park H.-J."/>
            <person name="Ramirez L."/>
            <person name="Alfaro M."/>
            <person name="Sun H."/>
            <person name="Tritt A."/>
            <person name="Yoshinaga Y."/>
            <person name="Zwiers L.-H."/>
            <person name="Turgeon B."/>
            <person name="Goodwin S."/>
            <person name="Spatafora J."/>
            <person name="Crous P."/>
            <person name="Grigoriev I."/>
        </authorList>
    </citation>
    <scope>NUCLEOTIDE SEQUENCE</scope>
    <source>
        <strain evidence="8">CBS 119687</strain>
    </source>
</reference>
<dbReference type="GeneID" id="54404816"/>
<evidence type="ECO:0000313" key="8">
    <source>
        <dbReference type="EMBL" id="KAF2124706.1"/>
    </source>
</evidence>
<comment type="similarity">
    <text evidence="3">Belongs to the DIF1/spd1 family.</text>
</comment>
<evidence type="ECO:0000313" key="9">
    <source>
        <dbReference type="Proteomes" id="UP000799771"/>
    </source>
</evidence>
<dbReference type="GO" id="GO:0005634">
    <property type="term" value="C:nucleus"/>
    <property type="evidence" value="ECO:0007669"/>
    <property type="project" value="UniProtKB-SubCell"/>
</dbReference>
<dbReference type="Pfam" id="PF08591">
    <property type="entry name" value="RNR_inhib"/>
    <property type="match status" value="1"/>
</dbReference>
<dbReference type="CDD" id="cd18186">
    <property type="entry name" value="BTB_POZ_ZBTB_KLHL-like"/>
    <property type="match status" value="1"/>
</dbReference>
<keyword evidence="4" id="KW-0963">Cytoplasm</keyword>
<evidence type="ECO:0000256" key="6">
    <source>
        <dbReference type="SAM" id="MobiDB-lite"/>
    </source>
</evidence>